<protein>
    <submittedName>
        <fullName evidence="1">Uncharacterized protein</fullName>
    </submittedName>
</protein>
<gene>
    <name evidence="1" type="ORF">EYC84_005923</name>
</gene>
<proteinExistence type="predicted"/>
<accession>A0A5M9K383</accession>
<dbReference type="EMBL" id="VICG01000003">
    <property type="protein sequence ID" value="KAA8574462.1"/>
    <property type="molecule type" value="Genomic_DNA"/>
</dbReference>
<evidence type="ECO:0000313" key="1">
    <source>
        <dbReference type="EMBL" id="KAA8574462.1"/>
    </source>
</evidence>
<comment type="caution">
    <text evidence="1">The sequence shown here is derived from an EMBL/GenBank/DDBJ whole genome shotgun (WGS) entry which is preliminary data.</text>
</comment>
<sequence>MPSFILNVGYNEYLNLQIVSNKIMYRSCISLVANLARNTKLQHKQNTFGWHLEFGIWHLSLLQRSTFKTNNCFFLHFPTRSHPLSHSPSKMTSLAYHFTPFSYGIKSWLSYICLEWGSRDSFLRCIAFLPVVFFSSSSSYFFGVSGVLRLFSPAALQQWRNRSAGDLSFVFVCGTLDA</sequence>
<keyword evidence="2" id="KW-1185">Reference proteome</keyword>
<organism evidence="1 2">
    <name type="scientific">Monilinia fructicola</name>
    <name type="common">Brown rot fungus</name>
    <name type="synonym">Ciboria fructicola</name>
    <dbReference type="NCBI Taxonomy" id="38448"/>
    <lineage>
        <taxon>Eukaryota</taxon>
        <taxon>Fungi</taxon>
        <taxon>Dikarya</taxon>
        <taxon>Ascomycota</taxon>
        <taxon>Pezizomycotina</taxon>
        <taxon>Leotiomycetes</taxon>
        <taxon>Helotiales</taxon>
        <taxon>Sclerotiniaceae</taxon>
        <taxon>Monilinia</taxon>
    </lineage>
</organism>
<reference evidence="1 2" key="1">
    <citation type="submission" date="2019-06" db="EMBL/GenBank/DDBJ databases">
        <title>Genome Sequence of the Brown Rot Fungal Pathogen Monilinia fructicola.</title>
        <authorList>
            <person name="De Miccolis Angelini R.M."/>
            <person name="Landi L."/>
            <person name="Abate D."/>
            <person name="Pollastro S."/>
            <person name="Romanazzi G."/>
            <person name="Faretra F."/>
        </authorList>
    </citation>
    <scope>NUCLEOTIDE SEQUENCE [LARGE SCALE GENOMIC DNA]</scope>
    <source>
        <strain evidence="1 2">Mfrc123</strain>
    </source>
</reference>
<dbReference type="Proteomes" id="UP000322873">
    <property type="component" value="Unassembled WGS sequence"/>
</dbReference>
<name>A0A5M9K383_MONFR</name>
<dbReference type="AlphaFoldDB" id="A0A5M9K383"/>
<evidence type="ECO:0000313" key="2">
    <source>
        <dbReference type="Proteomes" id="UP000322873"/>
    </source>
</evidence>